<reference evidence="1 2" key="1">
    <citation type="submission" date="2019-02" db="EMBL/GenBank/DDBJ databases">
        <title>Deep-cultivation of Planctomycetes and their phenomic and genomic characterization uncovers novel biology.</title>
        <authorList>
            <person name="Wiegand S."/>
            <person name="Jogler M."/>
            <person name="Boedeker C."/>
            <person name="Pinto D."/>
            <person name="Vollmers J."/>
            <person name="Rivas-Marin E."/>
            <person name="Kohn T."/>
            <person name="Peeters S.H."/>
            <person name="Heuer A."/>
            <person name="Rast P."/>
            <person name="Oberbeckmann S."/>
            <person name="Bunk B."/>
            <person name="Jeske O."/>
            <person name="Meyerdierks A."/>
            <person name="Storesund J.E."/>
            <person name="Kallscheuer N."/>
            <person name="Luecker S."/>
            <person name="Lage O.M."/>
            <person name="Pohl T."/>
            <person name="Merkel B.J."/>
            <person name="Hornburger P."/>
            <person name="Mueller R.-W."/>
            <person name="Bruemmer F."/>
            <person name="Labrenz M."/>
            <person name="Spormann A.M."/>
            <person name="Op den Camp H."/>
            <person name="Overmann J."/>
            <person name="Amann R."/>
            <person name="Jetten M.S.M."/>
            <person name="Mascher T."/>
            <person name="Medema M.H."/>
            <person name="Devos D.P."/>
            <person name="Kaster A.-K."/>
            <person name="Ovreas L."/>
            <person name="Rohde M."/>
            <person name="Galperin M.Y."/>
            <person name="Jogler C."/>
        </authorList>
    </citation>
    <scope>NUCLEOTIDE SEQUENCE [LARGE SCALE GENOMIC DNA]</scope>
    <source>
        <strain evidence="1 2">Mal52</strain>
    </source>
</reference>
<dbReference type="Proteomes" id="UP000319383">
    <property type="component" value="Chromosome"/>
</dbReference>
<organism evidence="1 2">
    <name type="scientific">Symmachiella dynata</name>
    <dbReference type="NCBI Taxonomy" id="2527995"/>
    <lineage>
        <taxon>Bacteria</taxon>
        <taxon>Pseudomonadati</taxon>
        <taxon>Planctomycetota</taxon>
        <taxon>Planctomycetia</taxon>
        <taxon>Planctomycetales</taxon>
        <taxon>Planctomycetaceae</taxon>
        <taxon>Symmachiella</taxon>
    </lineage>
</organism>
<accession>A0A517ZIX1</accession>
<dbReference type="RefSeq" id="WP_145374479.1">
    <property type="nucleotide sequence ID" value="NZ_CP036276.1"/>
</dbReference>
<gene>
    <name evidence="1" type="ORF">Mal52_08920</name>
</gene>
<keyword evidence="2" id="KW-1185">Reference proteome</keyword>
<name>A0A517ZIX1_9PLAN</name>
<evidence type="ECO:0008006" key="3">
    <source>
        <dbReference type="Google" id="ProtNLM"/>
    </source>
</evidence>
<dbReference type="AlphaFoldDB" id="A0A517ZIX1"/>
<evidence type="ECO:0000313" key="2">
    <source>
        <dbReference type="Proteomes" id="UP000319383"/>
    </source>
</evidence>
<proteinExistence type="predicted"/>
<dbReference type="EMBL" id="CP036276">
    <property type="protein sequence ID" value="QDU42431.1"/>
    <property type="molecule type" value="Genomic_DNA"/>
</dbReference>
<evidence type="ECO:0000313" key="1">
    <source>
        <dbReference type="EMBL" id="QDU42431.1"/>
    </source>
</evidence>
<protein>
    <recommendedName>
        <fullName evidence="3">DUF1570 domain-containing protein</fullName>
    </recommendedName>
</protein>
<dbReference type="KEGG" id="sdyn:Mal52_08920"/>
<sequence length="314" mass="35252">MNAAVVQISLSTIPNSLETRTGLPRPNWPAIYDWVDANVTRDADVDEIWTQLARDWIDALIESLPTGYARSESREFMVLSSGDSPTAEHLLECCESSRRIILDSLGSVAREEGYGKYVLFAFAKADTYYDYIADYYPDEGEFGLSGGMFLDDGYGHIAIPAVYAGGYERTLAHEMTHALLRHLPLPAWLNEGVTQVIEDIAMGGSYFMVDRETVRKHRDYWNVDTIDAFWSGESFYASDEGQELSYHLAQILYRNLVSDYPKQIARFLNSANYSDAGEAALVDVCGVSLCDRVTQFLGQGAWSPRSDYFEIDAE</sequence>